<evidence type="ECO:0000313" key="1">
    <source>
        <dbReference type="EMBL" id="KAI3750505.1"/>
    </source>
</evidence>
<reference evidence="2" key="1">
    <citation type="journal article" date="2022" name="Mol. Ecol. Resour.">
        <title>The genomes of chicory, endive, great burdock and yacon provide insights into Asteraceae palaeo-polyploidization history and plant inulin production.</title>
        <authorList>
            <person name="Fan W."/>
            <person name="Wang S."/>
            <person name="Wang H."/>
            <person name="Wang A."/>
            <person name="Jiang F."/>
            <person name="Liu H."/>
            <person name="Zhao H."/>
            <person name="Xu D."/>
            <person name="Zhang Y."/>
        </authorList>
    </citation>
    <scope>NUCLEOTIDE SEQUENCE [LARGE SCALE GENOMIC DNA]</scope>
    <source>
        <strain evidence="2">cv. Punajuju</strain>
    </source>
</reference>
<organism evidence="1 2">
    <name type="scientific">Cichorium intybus</name>
    <name type="common">Chicory</name>
    <dbReference type="NCBI Taxonomy" id="13427"/>
    <lineage>
        <taxon>Eukaryota</taxon>
        <taxon>Viridiplantae</taxon>
        <taxon>Streptophyta</taxon>
        <taxon>Embryophyta</taxon>
        <taxon>Tracheophyta</taxon>
        <taxon>Spermatophyta</taxon>
        <taxon>Magnoliopsida</taxon>
        <taxon>eudicotyledons</taxon>
        <taxon>Gunneridae</taxon>
        <taxon>Pentapetalae</taxon>
        <taxon>asterids</taxon>
        <taxon>campanulids</taxon>
        <taxon>Asterales</taxon>
        <taxon>Asteraceae</taxon>
        <taxon>Cichorioideae</taxon>
        <taxon>Cichorieae</taxon>
        <taxon>Cichoriinae</taxon>
        <taxon>Cichorium</taxon>
    </lineage>
</organism>
<evidence type="ECO:0000313" key="2">
    <source>
        <dbReference type="Proteomes" id="UP001055811"/>
    </source>
</evidence>
<comment type="caution">
    <text evidence="1">The sequence shown here is derived from an EMBL/GenBank/DDBJ whole genome shotgun (WGS) entry which is preliminary data.</text>
</comment>
<dbReference type="Proteomes" id="UP001055811">
    <property type="component" value="Linkage Group LG04"/>
</dbReference>
<dbReference type="EMBL" id="CM042012">
    <property type="protein sequence ID" value="KAI3750505.1"/>
    <property type="molecule type" value="Genomic_DNA"/>
</dbReference>
<keyword evidence="2" id="KW-1185">Reference proteome</keyword>
<sequence>MHLLPVFPLFILHVLDSQYSSVGSSRIYMRGCFLNAYSSKDVVILVNETRIMFLICDFVNRSSLYFES</sequence>
<proteinExistence type="predicted"/>
<reference evidence="1 2" key="2">
    <citation type="journal article" date="2022" name="Mol. Ecol. Resour.">
        <title>The genomes of chicory, endive, great burdock and yacon provide insights into Asteraceae paleo-polyploidization history and plant inulin production.</title>
        <authorList>
            <person name="Fan W."/>
            <person name="Wang S."/>
            <person name="Wang H."/>
            <person name="Wang A."/>
            <person name="Jiang F."/>
            <person name="Liu H."/>
            <person name="Zhao H."/>
            <person name="Xu D."/>
            <person name="Zhang Y."/>
        </authorList>
    </citation>
    <scope>NUCLEOTIDE SEQUENCE [LARGE SCALE GENOMIC DNA]</scope>
    <source>
        <strain evidence="2">cv. Punajuju</strain>
        <tissue evidence="1">Leaves</tissue>
    </source>
</reference>
<name>A0ACB9DVR0_CICIN</name>
<gene>
    <name evidence="1" type="ORF">L2E82_21144</name>
</gene>
<accession>A0ACB9DVR0</accession>
<protein>
    <submittedName>
        <fullName evidence="1">Uncharacterized protein</fullName>
    </submittedName>
</protein>